<dbReference type="OrthoDB" id="5584477at2759"/>
<feature type="region of interest" description="Disordered" evidence="1">
    <location>
        <begin position="1"/>
        <end position="22"/>
    </location>
</feature>
<keyword evidence="4" id="KW-1185">Reference proteome</keyword>
<dbReference type="EMBL" id="LUGG01000006">
    <property type="protein sequence ID" value="OBZ73899.1"/>
    <property type="molecule type" value="Genomic_DNA"/>
</dbReference>
<evidence type="ECO:0000256" key="1">
    <source>
        <dbReference type="SAM" id="MobiDB-lite"/>
    </source>
</evidence>
<feature type="compositionally biased region" description="Basic and acidic residues" evidence="1">
    <location>
        <begin position="623"/>
        <end position="646"/>
    </location>
</feature>
<dbReference type="AlphaFoldDB" id="A0A1C7MBW3"/>
<dbReference type="Proteomes" id="UP000092993">
    <property type="component" value="Unassembled WGS sequence"/>
</dbReference>
<reference evidence="3 4" key="1">
    <citation type="submission" date="2016-03" db="EMBL/GenBank/DDBJ databases">
        <title>Whole genome sequencing of Grifola frondosa 9006-11.</title>
        <authorList>
            <person name="Min B."/>
            <person name="Park H."/>
            <person name="Kim J.-G."/>
            <person name="Cho H."/>
            <person name="Oh Y.-L."/>
            <person name="Kong W.-S."/>
            <person name="Choi I.-G."/>
        </authorList>
    </citation>
    <scope>NUCLEOTIDE SEQUENCE [LARGE SCALE GENOMIC DNA]</scope>
    <source>
        <strain evidence="3 4">9006-11</strain>
    </source>
</reference>
<dbReference type="PANTHER" id="PTHR38248:SF2">
    <property type="entry name" value="FUNK1 11"/>
    <property type="match status" value="1"/>
</dbReference>
<evidence type="ECO:0000313" key="4">
    <source>
        <dbReference type="Proteomes" id="UP000092993"/>
    </source>
</evidence>
<feature type="compositionally biased region" description="Acidic residues" evidence="1">
    <location>
        <begin position="93"/>
        <end position="102"/>
    </location>
</feature>
<comment type="caution">
    <text evidence="3">The sequence shown here is derived from an EMBL/GenBank/DDBJ whole genome shotgun (WGS) entry which is preliminary data.</text>
</comment>
<gene>
    <name evidence="3" type="ORF">A0H81_06300</name>
</gene>
<sequence length="717" mass="81470">MKNASTESIASCGTHSTCETEQGPSECVKVNHCLFLDSMPALPEEVLSHHPNYKGMFCNIPDDEVSAVNLYRLFCKAVMDRKGKGSNSADPFSSEESDEDEEKELIIDQLSAYAEAAMSREHRTHIYAVLVLHKFARLIRWDHSGAVVTEKFNYKTHPEILGEFFWRFAHMTDEAQGYDPTAQLVSPGTTLCRLMDKMAAEKLPHPFDYIRVAFQKSLDAKWLRYKLAVEDKERGTRYFLVGKPQYISSGLVDNGTRSYVAIDIEKEQFVHLKDQRRLTCDVMDNSEKEQDEKDDHPLRTGGPHLEGDILAYLNKMGVRNVPTALCHGDVVGQVTATQDVWKTIPRMPWNTTCSRYDPPSKLVHYRLVEKEVGQPLSEFKTSLELVKLISDCLIAHEDAANLACVLHHDVSPGNMIMYPVEVTNRKGVTKHLWTGLLNDWELSKPITKPGTVGVARREGRTNAWKFVSSAILDDKFRQLTIEDELESFFYVLVYYGVRYLKHNSKDVASFMLDFFDSYSFSNGEYSCGSTKRSAIHHGELKWPDCRDVFFTGEGSHPHPLNDLIATMSPWFQRRYRMIEFGKRLCTPSSNVQVPGEPPDNTETNEYVDVLTNEDIQDDDDDDSKAHEDNTNGDGDEMKSAKATSELKGHRAMRLLLRQAVRTANWPSADKIGDQLPRGYTSKRTRGSKDSDAATTGEKRRPEDVLADIYMRKRPRHA</sequence>
<feature type="domain" description="Fungal-type protein kinase" evidence="2">
    <location>
        <begin position="306"/>
        <end position="494"/>
    </location>
</feature>
<feature type="region of interest" description="Disordered" evidence="1">
    <location>
        <begin position="667"/>
        <end position="717"/>
    </location>
</feature>
<organism evidence="3 4">
    <name type="scientific">Grifola frondosa</name>
    <name type="common">Maitake</name>
    <name type="synonym">Polyporus frondosus</name>
    <dbReference type="NCBI Taxonomy" id="5627"/>
    <lineage>
        <taxon>Eukaryota</taxon>
        <taxon>Fungi</taxon>
        <taxon>Dikarya</taxon>
        <taxon>Basidiomycota</taxon>
        <taxon>Agaricomycotina</taxon>
        <taxon>Agaricomycetes</taxon>
        <taxon>Polyporales</taxon>
        <taxon>Grifolaceae</taxon>
        <taxon>Grifola</taxon>
    </lineage>
</organism>
<feature type="domain" description="Fungal-type protein kinase" evidence="2">
    <location>
        <begin position="100"/>
        <end position="192"/>
    </location>
</feature>
<name>A0A1C7MBW3_GRIFR</name>
<dbReference type="PANTHER" id="PTHR38248">
    <property type="entry name" value="FUNK1 6"/>
    <property type="match status" value="1"/>
</dbReference>
<protein>
    <recommendedName>
        <fullName evidence="2">Fungal-type protein kinase domain-containing protein</fullName>
    </recommendedName>
</protein>
<feature type="compositionally biased region" description="Basic and acidic residues" evidence="1">
    <location>
        <begin position="686"/>
        <end position="703"/>
    </location>
</feature>
<dbReference type="OMA" id="THHYTIV"/>
<feature type="region of interest" description="Disordered" evidence="1">
    <location>
        <begin position="613"/>
        <end position="646"/>
    </location>
</feature>
<evidence type="ECO:0000313" key="3">
    <source>
        <dbReference type="EMBL" id="OBZ73899.1"/>
    </source>
</evidence>
<dbReference type="InterPro" id="IPR040976">
    <property type="entry name" value="Pkinase_fungal"/>
</dbReference>
<accession>A0A1C7MBW3</accession>
<feature type="region of interest" description="Disordered" evidence="1">
    <location>
        <begin position="82"/>
        <end position="102"/>
    </location>
</feature>
<proteinExistence type="predicted"/>
<evidence type="ECO:0000259" key="2">
    <source>
        <dbReference type="Pfam" id="PF17667"/>
    </source>
</evidence>
<dbReference type="Pfam" id="PF17667">
    <property type="entry name" value="Pkinase_fungal"/>
    <property type="match status" value="2"/>
</dbReference>